<dbReference type="InterPro" id="IPR015422">
    <property type="entry name" value="PyrdxlP-dep_Trfase_small"/>
</dbReference>
<dbReference type="Proteomes" id="UP000217199">
    <property type="component" value="Unassembled WGS sequence"/>
</dbReference>
<organism evidence="6 7">
    <name type="scientific">Pyrrhoderma noxium</name>
    <dbReference type="NCBI Taxonomy" id="2282107"/>
    <lineage>
        <taxon>Eukaryota</taxon>
        <taxon>Fungi</taxon>
        <taxon>Dikarya</taxon>
        <taxon>Basidiomycota</taxon>
        <taxon>Agaricomycotina</taxon>
        <taxon>Agaricomycetes</taxon>
        <taxon>Hymenochaetales</taxon>
        <taxon>Hymenochaetaceae</taxon>
        <taxon>Pyrrhoderma</taxon>
    </lineage>
</organism>
<dbReference type="OrthoDB" id="10261951at2759"/>
<evidence type="ECO:0000256" key="1">
    <source>
        <dbReference type="ARBA" id="ARBA00001933"/>
    </source>
</evidence>
<dbReference type="NCBIfam" id="NF041359">
    <property type="entry name" value="GntG_guanitoxin"/>
    <property type="match status" value="1"/>
</dbReference>
<name>A0A286UQJ5_9AGAM</name>
<dbReference type="InterPro" id="IPR015421">
    <property type="entry name" value="PyrdxlP-dep_Trfase_major"/>
</dbReference>
<keyword evidence="3" id="KW-0663">Pyridoxal phosphate</keyword>
<dbReference type="GO" id="GO:0006545">
    <property type="term" value="P:glycine biosynthetic process"/>
    <property type="evidence" value="ECO:0007669"/>
    <property type="project" value="TreeGrafter"/>
</dbReference>
<reference evidence="6 7" key="1">
    <citation type="journal article" date="2017" name="Mol. Ecol.">
        <title>Comparative and population genomic landscape of Phellinus noxius: A hypervariable fungus causing root rot in trees.</title>
        <authorList>
            <person name="Chung C.L."/>
            <person name="Lee T.J."/>
            <person name="Akiba M."/>
            <person name="Lee H.H."/>
            <person name="Kuo T.H."/>
            <person name="Liu D."/>
            <person name="Ke H.M."/>
            <person name="Yokoi T."/>
            <person name="Roa M.B."/>
            <person name="Lu M.J."/>
            <person name="Chang Y.Y."/>
            <person name="Ann P.J."/>
            <person name="Tsai J.N."/>
            <person name="Chen C.Y."/>
            <person name="Tzean S.S."/>
            <person name="Ota Y."/>
            <person name="Hattori T."/>
            <person name="Sahashi N."/>
            <person name="Liou R.F."/>
            <person name="Kikuchi T."/>
            <person name="Tsai I.J."/>
        </authorList>
    </citation>
    <scope>NUCLEOTIDE SEQUENCE [LARGE SCALE GENOMIC DNA]</scope>
    <source>
        <strain evidence="6 7">FFPRI411160</strain>
    </source>
</reference>
<feature type="domain" description="Aromatic amino acid beta-eliminating lyase/threonine aldolase" evidence="5">
    <location>
        <begin position="80"/>
        <end position="359"/>
    </location>
</feature>
<dbReference type="Pfam" id="PF01212">
    <property type="entry name" value="Beta_elim_lyase"/>
    <property type="match status" value="1"/>
</dbReference>
<protein>
    <submittedName>
        <fullName evidence="6">Threonine aldolase</fullName>
    </submittedName>
</protein>
<dbReference type="FunFam" id="3.40.640.10:FF:000030">
    <property type="entry name" value="Low-specificity L-threonine aldolase"/>
    <property type="match status" value="1"/>
</dbReference>
<evidence type="ECO:0000313" key="7">
    <source>
        <dbReference type="Proteomes" id="UP000217199"/>
    </source>
</evidence>
<proteinExistence type="inferred from homology"/>
<sequence>MIPRPWSYNLLKLKLPSAIEHYRPRFFHSHQVIMSQPNGTPSMDLNAARLNLFKSVQLDVITPTQAADNEASRKRISRTFTSDTLTVPTPEMQAYAIQASIGDDVYDDSTTKALEASIARLTGKEAAIFMPSGTMSNQIGLRTHLKQPPYSVLCDHRAHIYKYEAGGTAFHSGAQVIPVIPRNRHHLTLDDVKDHVILGTDFHYAPTDVIELENTLNGTIIPQSDIIEISTFAHSKGIAMHLDGARIWHVAAETGLPIDELCAPFDSVSLCFSKGLGAPVGSILVGTSAFIAQARRFRKLFGGGMRQIGPLAASAAYAVTNHIKLLPGVHALTRRLEKGLEEIGCEITSRAETCMVFFDATPVGVSLDEIISRAEALPNPIQLLGSRLVVHIQTSQEAVEDLLTVIRTLAEEKRAAGFVKLEKKEEDGVYVYKDVYVRKGRNL</sequence>
<evidence type="ECO:0000256" key="4">
    <source>
        <dbReference type="ARBA" id="ARBA00023239"/>
    </source>
</evidence>
<dbReference type="InterPro" id="IPR001597">
    <property type="entry name" value="ArAA_b-elim_lyase/Thr_aldolase"/>
</dbReference>
<dbReference type="GO" id="GO:0006567">
    <property type="term" value="P:L-threonine catabolic process"/>
    <property type="evidence" value="ECO:0007669"/>
    <property type="project" value="TreeGrafter"/>
</dbReference>
<dbReference type="Gene3D" id="3.40.640.10">
    <property type="entry name" value="Type I PLP-dependent aspartate aminotransferase-like (Major domain)"/>
    <property type="match status" value="1"/>
</dbReference>
<evidence type="ECO:0000256" key="2">
    <source>
        <dbReference type="ARBA" id="ARBA00006966"/>
    </source>
</evidence>
<dbReference type="STRING" id="2282107.A0A286UQJ5"/>
<dbReference type="PANTHER" id="PTHR48097">
    <property type="entry name" value="L-THREONINE ALDOLASE-RELATED"/>
    <property type="match status" value="1"/>
</dbReference>
<dbReference type="InParanoid" id="A0A286UQJ5"/>
<dbReference type="EMBL" id="NBII01000002">
    <property type="protein sequence ID" value="PAV21809.1"/>
    <property type="molecule type" value="Genomic_DNA"/>
</dbReference>
<dbReference type="SUPFAM" id="SSF53383">
    <property type="entry name" value="PLP-dependent transferases"/>
    <property type="match status" value="1"/>
</dbReference>
<dbReference type="PANTHER" id="PTHR48097:SF9">
    <property type="entry name" value="L-THREONINE ALDOLASE"/>
    <property type="match status" value="1"/>
</dbReference>
<evidence type="ECO:0000256" key="3">
    <source>
        <dbReference type="ARBA" id="ARBA00022898"/>
    </source>
</evidence>
<evidence type="ECO:0000313" key="6">
    <source>
        <dbReference type="EMBL" id="PAV21809.1"/>
    </source>
</evidence>
<dbReference type="InterPro" id="IPR023603">
    <property type="entry name" value="Low_specificity_L-TA-like"/>
</dbReference>
<comment type="cofactor">
    <cofactor evidence="1">
        <name>pyridoxal 5'-phosphate</name>
        <dbReference type="ChEBI" id="CHEBI:597326"/>
    </cofactor>
</comment>
<evidence type="ECO:0000259" key="5">
    <source>
        <dbReference type="Pfam" id="PF01212"/>
    </source>
</evidence>
<accession>A0A286UQJ5</accession>
<keyword evidence="4" id="KW-0456">Lyase</keyword>
<keyword evidence="7" id="KW-1185">Reference proteome</keyword>
<dbReference type="Gene3D" id="3.90.1150.10">
    <property type="entry name" value="Aspartate Aminotransferase, domain 1"/>
    <property type="match status" value="1"/>
</dbReference>
<gene>
    <name evidence="6" type="ORF">PNOK_0176600</name>
</gene>
<dbReference type="InterPro" id="IPR015424">
    <property type="entry name" value="PyrdxlP-dep_Trfase"/>
</dbReference>
<dbReference type="FunCoup" id="A0A286UQJ5">
    <property type="interactions" value="314"/>
</dbReference>
<comment type="caution">
    <text evidence="6">The sequence shown here is derived from an EMBL/GenBank/DDBJ whole genome shotgun (WGS) entry which is preliminary data.</text>
</comment>
<dbReference type="GO" id="GO:0005829">
    <property type="term" value="C:cytosol"/>
    <property type="evidence" value="ECO:0007669"/>
    <property type="project" value="TreeGrafter"/>
</dbReference>
<dbReference type="GO" id="GO:0008732">
    <property type="term" value="F:L-allo-threonine aldolase activity"/>
    <property type="evidence" value="ECO:0007669"/>
    <property type="project" value="TreeGrafter"/>
</dbReference>
<dbReference type="AlphaFoldDB" id="A0A286UQJ5"/>
<comment type="similarity">
    <text evidence="2">Belongs to the threonine aldolase family.</text>
</comment>